<organism evidence="1 2">
    <name type="scientific">Rhabditophanes sp. KR3021</name>
    <dbReference type="NCBI Taxonomy" id="114890"/>
    <lineage>
        <taxon>Eukaryota</taxon>
        <taxon>Metazoa</taxon>
        <taxon>Ecdysozoa</taxon>
        <taxon>Nematoda</taxon>
        <taxon>Chromadorea</taxon>
        <taxon>Rhabditida</taxon>
        <taxon>Tylenchina</taxon>
        <taxon>Panagrolaimomorpha</taxon>
        <taxon>Strongyloidoidea</taxon>
        <taxon>Alloionematidae</taxon>
        <taxon>Rhabditophanes</taxon>
    </lineage>
</organism>
<reference evidence="2" key="1">
    <citation type="submission" date="2016-11" db="UniProtKB">
        <authorList>
            <consortium name="WormBaseParasite"/>
        </authorList>
    </citation>
    <scope>IDENTIFICATION</scope>
    <source>
        <strain evidence="2">KR3021</strain>
    </source>
</reference>
<sequence length="115" mass="12938">MSSRQVARPYRSSPVSFITGWPCLIDDGLLHSSETDNRLELAFDCTQFAPEECLVNVSGSKLSIEAHHEESTEHSFCKRDISRTYTLPSYVNPQTVKHSFGKDGELIITAEKFQS</sequence>
<proteinExistence type="predicted"/>
<protein>
    <submittedName>
        <fullName evidence="2">SHSP domain-containing protein</fullName>
    </submittedName>
</protein>
<accession>A0AC35TP86</accession>
<dbReference type="WBParaSite" id="RSKR_0000275000.1">
    <property type="protein sequence ID" value="RSKR_0000275000.1"/>
    <property type="gene ID" value="RSKR_0000275000"/>
</dbReference>
<evidence type="ECO:0000313" key="1">
    <source>
        <dbReference type="Proteomes" id="UP000095286"/>
    </source>
</evidence>
<evidence type="ECO:0000313" key="2">
    <source>
        <dbReference type="WBParaSite" id="RSKR_0000275000.1"/>
    </source>
</evidence>
<name>A0AC35TP86_9BILA</name>
<dbReference type="Proteomes" id="UP000095286">
    <property type="component" value="Unplaced"/>
</dbReference>